<name>A0AAD4YLN8_PRUDU</name>
<dbReference type="AlphaFoldDB" id="A0AAD4YLN8"/>
<sequence>MGDESGSESMHPLPKSQASHVARTTVHNAKFEVEKFDGTNNFGMWQCEVRDVLAQQGLDITLGDKPETMMAEVKSMCMLDNSFVSCEAPEVFYKDVKVEDKALILLNSLPDSYDHLATTVIYGKDTIIFDEVSNALMNHEVRHKDKKAQNPTSDALVVRGRSSERRRFSDRRRSQSRPRGNSQNRKGPERDECAFCHNKGHWKKDCLKLHSKNRNTHANVALSDDESDYALVAALACDSDVRILDYGCSHHMCPNKDWFTNLETVNHGTVLLGNDYACDKKGVGTIKLKLHDGVVRELSNVWYVPDLKKNKISLGALEANGFSICMTNGGTTAISESRKYDKTRLWHMRLGHVGEKALQRLVKQGLLKGAKTCKFDFCEHCVLGKQTKVRFGTVVCQNRGILDYVHSDVWGPTKTASMSGKHWFVTFVDDYSRISWVCKMMHKDEVLNIFLNWKKMVGTQTGKKIKTLRSDNGGEYTSDPFFKLCRDEGIVRHFTVRGTPQQNGVVKRLNITLLEKVRSTIEGKTPIKKWTGKPASDYDFLHIFGCPVYFRVTERKLNPRAKKAIFIGFKSGVKGYRIWCLALKKLVISRDVTFEEASMLSCRNTKNYGDTIQESDRNVQQVEFDRTASSIHMHVHTEPEVNEIPEENEDHAPEPPVNESIVVSRLKRNTKRPTRYSDYVAYALPIINAEILES</sequence>
<keyword evidence="1" id="KW-0645">Protease</keyword>
<dbReference type="PROSITE" id="PS50994">
    <property type="entry name" value="INTEGRASE"/>
    <property type="match status" value="1"/>
</dbReference>
<dbReference type="InterPro" id="IPR057670">
    <property type="entry name" value="SH3_retrovirus"/>
</dbReference>
<dbReference type="PANTHER" id="PTHR42648">
    <property type="entry name" value="TRANSPOSASE, PUTATIVE-RELATED"/>
    <property type="match status" value="1"/>
</dbReference>
<evidence type="ECO:0000313" key="5">
    <source>
        <dbReference type="Proteomes" id="UP001054821"/>
    </source>
</evidence>
<reference evidence="4 5" key="1">
    <citation type="journal article" date="2022" name="G3 (Bethesda)">
        <title>Whole-genome sequence and methylome profiling of the almond [Prunus dulcis (Mill.) D.A. Webb] cultivar 'Nonpareil'.</title>
        <authorList>
            <person name="D'Amico-Willman K.M."/>
            <person name="Ouma W.Z."/>
            <person name="Meulia T."/>
            <person name="Sideli G.M."/>
            <person name="Gradziel T.M."/>
            <person name="Fresnedo-Ramirez J."/>
        </authorList>
    </citation>
    <scope>NUCLEOTIDE SEQUENCE [LARGE SCALE GENOMIC DNA]</scope>
    <source>
        <strain evidence="4">Clone GOH B32 T37-40</strain>
    </source>
</reference>
<dbReference type="GO" id="GO:0015074">
    <property type="term" value="P:DNA integration"/>
    <property type="evidence" value="ECO:0007669"/>
    <property type="project" value="InterPro"/>
</dbReference>
<evidence type="ECO:0000256" key="2">
    <source>
        <dbReference type="SAM" id="MobiDB-lite"/>
    </source>
</evidence>
<feature type="region of interest" description="Disordered" evidence="2">
    <location>
        <begin position="1"/>
        <end position="21"/>
    </location>
</feature>
<dbReference type="Pfam" id="PF13976">
    <property type="entry name" value="gag_pre-integrs"/>
    <property type="match status" value="1"/>
</dbReference>
<dbReference type="Gene3D" id="3.30.420.10">
    <property type="entry name" value="Ribonuclease H-like superfamily/Ribonuclease H"/>
    <property type="match status" value="1"/>
</dbReference>
<dbReference type="GO" id="GO:0008270">
    <property type="term" value="F:zinc ion binding"/>
    <property type="evidence" value="ECO:0007669"/>
    <property type="project" value="InterPro"/>
</dbReference>
<proteinExistence type="predicted"/>
<dbReference type="GO" id="GO:0006508">
    <property type="term" value="P:proteolysis"/>
    <property type="evidence" value="ECO:0007669"/>
    <property type="project" value="UniProtKB-KW"/>
</dbReference>
<dbReference type="SUPFAM" id="SSF57756">
    <property type="entry name" value="Retrovirus zinc finger-like domains"/>
    <property type="match status" value="1"/>
</dbReference>
<keyword evidence="1" id="KW-0378">Hydrolase</keyword>
<dbReference type="PANTHER" id="PTHR42648:SF28">
    <property type="entry name" value="TRANSPOSON-ENCODED PROTEIN WITH RIBONUCLEASE H-LIKE AND RETROVIRUS ZINC FINGER-LIKE DOMAINS"/>
    <property type="match status" value="1"/>
</dbReference>
<feature type="region of interest" description="Disordered" evidence="2">
    <location>
        <begin position="141"/>
        <end position="190"/>
    </location>
</feature>
<keyword evidence="5" id="KW-1185">Reference proteome</keyword>
<dbReference type="InterPro" id="IPR001584">
    <property type="entry name" value="Integrase_cat-core"/>
</dbReference>
<evidence type="ECO:0000313" key="4">
    <source>
        <dbReference type="EMBL" id="KAI5313660.1"/>
    </source>
</evidence>
<dbReference type="Pfam" id="PF25597">
    <property type="entry name" value="SH3_retrovirus"/>
    <property type="match status" value="1"/>
</dbReference>
<dbReference type="InterPro" id="IPR036397">
    <property type="entry name" value="RNaseH_sf"/>
</dbReference>
<organism evidence="4 5">
    <name type="scientific">Prunus dulcis</name>
    <name type="common">Almond</name>
    <name type="synonym">Amygdalus dulcis</name>
    <dbReference type="NCBI Taxonomy" id="3755"/>
    <lineage>
        <taxon>Eukaryota</taxon>
        <taxon>Viridiplantae</taxon>
        <taxon>Streptophyta</taxon>
        <taxon>Embryophyta</taxon>
        <taxon>Tracheophyta</taxon>
        <taxon>Spermatophyta</taxon>
        <taxon>Magnoliopsida</taxon>
        <taxon>eudicotyledons</taxon>
        <taxon>Gunneridae</taxon>
        <taxon>Pentapetalae</taxon>
        <taxon>rosids</taxon>
        <taxon>fabids</taxon>
        <taxon>Rosales</taxon>
        <taxon>Rosaceae</taxon>
        <taxon>Amygdaloideae</taxon>
        <taxon>Amygdaleae</taxon>
        <taxon>Prunus</taxon>
    </lineage>
</organism>
<feature type="compositionally biased region" description="Basic and acidic residues" evidence="2">
    <location>
        <begin position="161"/>
        <end position="173"/>
    </location>
</feature>
<protein>
    <recommendedName>
        <fullName evidence="3">Integrase catalytic domain-containing protein</fullName>
    </recommendedName>
</protein>
<comment type="caution">
    <text evidence="4">The sequence shown here is derived from an EMBL/GenBank/DDBJ whole genome shotgun (WGS) entry which is preliminary data.</text>
</comment>
<evidence type="ECO:0000259" key="3">
    <source>
        <dbReference type="PROSITE" id="PS50994"/>
    </source>
</evidence>
<dbReference type="InterPro" id="IPR054722">
    <property type="entry name" value="PolX-like_BBD"/>
</dbReference>
<feature type="domain" description="Integrase catalytic" evidence="3">
    <location>
        <begin position="396"/>
        <end position="570"/>
    </location>
</feature>
<dbReference type="EMBL" id="JAJFAZ020000008">
    <property type="protein sequence ID" value="KAI5313660.1"/>
    <property type="molecule type" value="Genomic_DNA"/>
</dbReference>
<dbReference type="InterPro" id="IPR025724">
    <property type="entry name" value="GAG-pre-integrase_dom"/>
</dbReference>
<dbReference type="Pfam" id="PF22936">
    <property type="entry name" value="Pol_BBD"/>
    <property type="match status" value="1"/>
</dbReference>
<dbReference type="Proteomes" id="UP001054821">
    <property type="component" value="Chromosome 8"/>
</dbReference>
<evidence type="ECO:0000256" key="1">
    <source>
        <dbReference type="ARBA" id="ARBA00022670"/>
    </source>
</evidence>
<dbReference type="Gene3D" id="4.10.60.10">
    <property type="entry name" value="Zinc finger, CCHC-type"/>
    <property type="match status" value="1"/>
</dbReference>
<dbReference type="GO" id="GO:0003676">
    <property type="term" value="F:nucleic acid binding"/>
    <property type="evidence" value="ECO:0007669"/>
    <property type="project" value="InterPro"/>
</dbReference>
<dbReference type="GO" id="GO:0008233">
    <property type="term" value="F:peptidase activity"/>
    <property type="evidence" value="ECO:0007669"/>
    <property type="project" value="UniProtKB-KW"/>
</dbReference>
<dbReference type="InterPro" id="IPR036875">
    <property type="entry name" value="Znf_CCHC_sf"/>
</dbReference>
<accession>A0AAD4YLN8</accession>
<dbReference type="SUPFAM" id="SSF53098">
    <property type="entry name" value="Ribonuclease H-like"/>
    <property type="match status" value="1"/>
</dbReference>
<gene>
    <name evidence="4" type="ORF">L3X38_042836</name>
</gene>
<dbReference type="InterPro" id="IPR012337">
    <property type="entry name" value="RNaseH-like_sf"/>
</dbReference>
<dbReference type="InterPro" id="IPR039537">
    <property type="entry name" value="Retrotran_Ty1/copia-like"/>
</dbReference>
<dbReference type="Pfam" id="PF00665">
    <property type="entry name" value="rve"/>
    <property type="match status" value="1"/>
</dbReference>